<name>A0ABQ0KZ43_MYCCL</name>
<sequence length="914" mass="102209">MNRVMQRLPTTRYDAPPDLESHLRSSKPRFGFIRKRHHKASPPHISAPTLSRADTANAALIDVDFPPIETDGEDEYQWACMIENQRGLKIFSTPYYSSFSLLPSLDPAPFMTPSGLVQDASLDNYPLPDGSWRWQGPWLVDMSDGGNMQPDGFQYNLYFRPTQWRGEAGLFTWVRRRRWLRLMFRPAKRKDAHKPTESPDPNTPTVDVIARHRLSLASSLHTSVLESLAEDEVTVDDLLAQMWMTADAQENATRYRQASKLAQTDGRLLEFWRRWLGLPEDHKPKRKQFTEDEEPTFLEVPQDSEQPALVPGSAPSVDSILPTLQEYGTDVLQSFVFPESRARFCEMLKAAGITGLASMPPRPTTSAADLLRKTRAAIDKAVALVPENASHPLQVSIRTYCLALSLSLVPSLIPFLTKSSRKNSLSRVLHRELHTTGFAFAVTAAVGGGSFLRAAWRLLDESEREEVVKFKKWFSGKLSDAQKTFISNAVSSTAGLLLLQAGRRRAATTSTTSSSSHEQSGSRTLDLTLLLLVRALDAGVQSFVARRSGSRRESDATIPKDLQAQQRQASAIRASMRMQIDSLVFWACSARIMWCFFYEPERLPRSYVHWINALAGVDPRLMEALRGLRTRKWSYRKNISHRPDLLTSYARDLGYPSSWGEPAELPAFGGPRADEAWKRLGVTSRPGLGGIPCEMVHGQVGSSLGLEHSCTANASIRGVQAFFEAIAIYLPVQFLPVLLSRPSALLDPRRIMQSLLGALRSAMFLSTFLSSFWFSVCLTRTLALARLFPSISHDFWDSELGCILAGCLVCGSSIWIENGRRRGEMALYVLPKALRASLPRSWVRSQGGKMLLAERATFVLSLASLMTAANHYPHVLRGLSRWGLRFIVRGPDVILWRNNVRRRPSDEASGAASQ</sequence>
<keyword evidence="3" id="KW-1185">Reference proteome</keyword>
<evidence type="ECO:0000256" key="1">
    <source>
        <dbReference type="SAM" id="MobiDB-lite"/>
    </source>
</evidence>
<organism evidence="2 3">
    <name type="scientific">Mycena chlorophos</name>
    <name type="common">Agaric fungus</name>
    <name type="synonym">Agaricus chlorophos</name>
    <dbReference type="NCBI Taxonomy" id="658473"/>
    <lineage>
        <taxon>Eukaryota</taxon>
        <taxon>Fungi</taxon>
        <taxon>Dikarya</taxon>
        <taxon>Basidiomycota</taxon>
        <taxon>Agaricomycotina</taxon>
        <taxon>Agaricomycetes</taxon>
        <taxon>Agaricomycetidae</taxon>
        <taxon>Agaricales</taxon>
        <taxon>Marasmiineae</taxon>
        <taxon>Mycenaceae</taxon>
        <taxon>Mycena</taxon>
    </lineage>
</organism>
<dbReference type="PANTHER" id="PTHR12459">
    <property type="entry name" value="TRANSMEMBRANE PROTEIN 135-RELATED"/>
    <property type="match status" value="1"/>
</dbReference>
<evidence type="ECO:0000313" key="3">
    <source>
        <dbReference type="Proteomes" id="UP000815677"/>
    </source>
</evidence>
<evidence type="ECO:0008006" key="4">
    <source>
        <dbReference type="Google" id="ProtNLM"/>
    </source>
</evidence>
<proteinExistence type="predicted"/>
<protein>
    <recommendedName>
        <fullName evidence="4">Peroxin domain-containing protein</fullName>
    </recommendedName>
</protein>
<reference evidence="2" key="1">
    <citation type="submission" date="2014-09" db="EMBL/GenBank/DDBJ databases">
        <title>Genome sequence of the luminous mushroom Mycena chlorophos for searching fungal bioluminescence genes.</title>
        <authorList>
            <person name="Tanaka Y."/>
            <person name="Kasuga D."/>
            <person name="Oba Y."/>
            <person name="Hase S."/>
            <person name="Sato K."/>
            <person name="Oba Y."/>
            <person name="Sakakibara Y."/>
        </authorList>
    </citation>
    <scope>NUCLEOTIDE SEQUENCE</scope>
</reference>
<evidence type="ECO:0000313" key="2">
    <source>
        <dbReference type="EMBL" id="GAT44192.1"/>
    </source>
</evidence>
<accession>A0ABQ0KZ43</accession>
<dbReference type="Proteomes" id="UP000815677">
    <property type="component" value="Unassembled WGS sequence"/>
</dbReference>
<gene>
    <name evidence="2" type="ORF">MCHLO_01832</name>
</gene>
<feature type="region of interest" description="Disordered" evidence="1">
    <location>
        <begin position="1"/>
        <end position="21"/>
    </location>
</feature>
<dbReference type="EMBL" id="DF839580">
    <property type="protein sequence ID" value="GAT44192.1"/>
    <property type="molecule type" value="Genomic_DNA"/>
</dbReference>
<dbReference type="PANTHER" id="PTHR12459:SF15">
    <property type="entry name" value="TRANSMEMBRANE PROTEIN 135"/>
    <property type="match status" value="1"/>
</dbReference>
<dbReference type="InterPro" id="IPR026749">
    <property type="entry name" value="Tmem135"/>
</dbReference>